<feature type="coiled-coil region" evidence="1">
    <location>
        <begin position="513"/>
        <end position="697"/>
    </location>
</feature>
<feature type="coiled-coil region" evidence="1">
    <location>
        <begin position="732"/>
        <end position="766"/>
    </location>
</feature>
<evidence type="ECO:0000256" key="1">
    <source>
        <dbReference type="SAM" id="Coils"/>
    </source>
</evidence>
<feature type="compositionally biased region" description="Basic residues" evidence="2">
    <location>
        <begin position="1020"/>
        <end position="1033"/>
    </location>
</feature>
<dbReference type="OrthoDB" id="10692678at2759"/>
<evidence type="ECO:0000313" key="4">
    <source>
        <dbReference type="Proteomes" id="UP000039865"/>
    </source>
</evidence>
<protein>
    <submittedName>
        <fullName evidence="3">Uncharacterized protein</fullName>
    </submittedName>
</protein>
<feature type="compositionally biased region" description="Basic and acidic residues" evidence="2">
    <location>
        <begin position="1043"/>
        <end position="1055"/>
    </location>
</feature>
<feature type="region of interest" description="Disordered" evidence="2">
    <location>
        <begin position="1011"/>
        <end position="1078"/>
    </location>
</feature>
<dbReference type="EMBL" id="CCKQ01002241">
    <property type="protein sequence ID" value="CDW73331.1"/>
    <property type="molecule type" value="Genomic_DNA"/>
</dbReference>
<keyword evidence="4" id="KW-1185">Reference proteome</keyword>
<evidence type="ECO:0000256" key="2">
    <source>
        <dbReference type="SAM" id="MobiDB-lite"/>
    </source>
</evidence>
<organism evidence="3 4">
    <name type="scientific">Stylonychia lemnae</name>
    <name type="common">Ciliate</name>
    <dbReference type="NCBI Taxonomy" id="5949"/>
    <lineage>
        <taxon>Eukaryota</taxon>
        <taxon>Sar</taxon>
        <taxon>Alveolata</taxon>
        <taxon>Ciliophora</taxon>
        <taxon>Intramacronucleata</taxon>
        <taxon>Spirotrichea</taxon>
        <taxon>Stichotrichia</taxon>
        <taxon>Sporadotrichida</taxon>
        <taxon>Oxytrichidae</taxon>
        <taxon>Stylonychinae</taxon>
        <taxon>Stylonychia</taxon>
    </lineage>
</organism>
<dbReference type="AlphaFoldDB" id="A0A077ZXT0"/>
<feature type="coiled-coil region" evidence="1">
    <location>
        <begin position="806"/>
        <end position="969"/>
    </location>
</feature>
<dbReference type="InParanoid" id="A0A077ZXT0"/>
<proteinExistence type="predicted"/>
<reference evidence="3 4" key="1">
    <citation type="submission" date="2014-06" db="EMBL/GenBank/DDBJ databases">
        <authorList>
            <person name="Swart Estienne"/>
        </authorList>
    </citation>
    <scope>NUCLEOTIDE SEQUENCE [LARGE SCALE GENOMIC DNA]</scope>
    <source>
        <strain evidence="3 4">130c</strain>
    </source>
</reference>
<keyword evidence="1" id="KW-0175">Coiled coil</keyword>
<feature type="compositionally biased region" description="Polar residues" evidence="2">
    <location>
        <begin position="170"/>
        <end position="179"/>
    </location>
</feature>
<dbReference type="Proteomes" id="UP000039865">
    <property type="component" value="Unassembled WGS sequence"/>
</dbReference>
<evidence type="ECO:0000313" key="3">
    <source>
        <dbReference type="EMBL" id="CDW73331.1"/>
    </source>
</evidence>
<sequence length="1196" mass="139914">MAFNNKPKSLKEIFEQEIFSNQSSALKGIFQQKPYNHILASQFNANNFSLTSPQVQASDTKMAPLGMSFFKNNTNKDDTVNQFMQSIMNPGGTSMKQSQNEMLESKKRNSRHRMYKEIFGNESDLDEDLKESKKSEKQIYGGTLGANRETITNQKSTNYQMNKKSEDMTNKSSFLNRNTFDTDDLQKSQMQVHEGLKKSIINQRESRWGQGSNLRPHTLSSESRSRSSNGGKYKSSINHQNDSMTDMECQTYYQSIKGLLQEKEKVDLEEQQISQNKKLTFVDKCDAMKSARSLSKTINSLIGRQTDKISEYYDSQMREKNSMKQSIQSNNQFQFENQNNSKEFSNTLQYDSNFSNQIKEFDRQKQFNSLDYKGQNQNINVFQNQYKTQKDMEESMCSFQSRVNDEDQDIYVNELQQFSRNESQQSDANPLQRSQLHVASKTQNRYNSNNFNELNNTPSFDPQALANSTLRLQSLKNFSLGASQQLQFLQSKQTSQDKFSEIEVQFQEQLTKYNMILDQLELVTNQNQELLNQVQKSQEDVRYSQSKAEEYKRERDRVNNENMDLLERMNDYKSRTDQSIENVNIQELLRKNQLLQEEKRLLNDKIKTLELQKDSQLGEFIEQKSQDVKFIQEQYETQIKALQDQISQKDQHIEMIKNSFEQFDQKLEEFNTQAIKLEQLSRQNQEQQNTIKYLEGLLDAQQQVTSEFERSNDLERVIQDQQQQIVLKDQYLQAQNEKIEDYRLMLDQIQLEKDSLNKRLDQVLNVTQKDRVDSNLYKLEVDTYLKQIDQFKLSELNLKKQINKLKTQINGQYKEASENNDKYAKEMELNKQLQSQLQLTSSKLEEYQVQNSQLNSKLEESQLSTNALSAKLEKQKQKLQNKIIMIDDLKESVNLKITVTEDLQNLLQQSQSQYQEIKNEMKTVITEKDKLLGRYYKVENVNSQLHQMNQQLFGELDHLQQSLVQMSQNGNGNAGLQTLNPFLSHLSQLKSIYEQKFTSRDLNCKNDEELNQLLPEKQSKQSKKKKTKDHVKRISKDTGLGEQVRDSFNDTELQRAVDQNTPPNNNQNKNQQPHSLSNNMSIQSKNQLQYQARRITQNKENLRDSINMRETDNAKIFADQKMSILSLDSKADQSSSGLNKRYSQMQYSDDDSQSLMESINHKEYRVKAVDTDINIDDASSVDFFNKWVESFSTNKY</sequence>
<feature type="compositionally biased region" description="Polar residues" evidence="2">
    <location>
        <begin position="149"/>
        <end position="162"/>
    </location>
</feature>
<feature type="compositionally biased region" description="Polar residues" evidence="2">
    <location>
        <begin position="209"/>
        <end position="219"/>
    </location>
</feature>
<gene>
    <name evidence="3" type="primary">Contig7351.g7854</name>
    <name evidence="3" type="ORF">STYLEM_2307</name>
</gene>
<accession>A0A077ZXT0</accession>
<feature type="compositionally biased region" description="Low complexity" evidence="2">
    <location>
        <begin position="1059"/>
        <end position="1073"/>
    </location>
</feature>
<feature type="region of interest" description="Disordered" evidence="2">
    <location>
        <begin position="124"/>
        <end position="240"/>
    </location>
</feature>
<name>A0A077ZXT0_STYLE</name>
<dbReference type="OMA" id="LMESINH"/>